<evidence type="ECO:0000256" key="1">
    <source>
        <dbReference type="SAM" id="MobiDB-lite"/>
    </source>
</evidence>
<comment type="caution">
    <text evidence="2">The sequence shown here is derived from an EMBL/GenBank/DDBJ whole genome shotgun (WGS) entry which is preliminary data.</text>
</comment>
<evidence type="ECO:0000313" key="2">
    <source>
        <dbReference type="EMBL" id="PFG34464.1"/>
    </source>
</evidence>
<dbReference type="RefSeq" id="WP_169925410.1">
    <property type="nucleotide sequence ID" value="NZ_PDJG01000001.1"/>
</dbReference>
<dbReference type="Proteomes" id="UP000225548">
    <property type="component" value="Unassembled WGS sequence"/>
</dbReference>
<accession>A0A2A9E6K0</accession>
<evidence type="ECO:0000313" key="3">
    <source>
        <dbReference type="Proteomes" id="UP000225548"/>
    </source>
</evidence>
<organism evidence="2 3">
    <name type="scientific">Sanguibacter antarcticus</name>
    <dbReference type="NCBI Taxonomy" id="372484"/>
    <lineage>
        <taxon>Bacteria</taxon>
        <taxon>Bacillati</taxon>
        <taxon>Actinomycetota</taxon>
        <taxon>Actinomycetes</taxon>
        <taxon>Micrococcales</taxon>
        <taxon>Sanguibacteraceae</taxon>
        <taxon>Sanguibacter</taxon>
    </lineage>
</organism>
<reference evidence="2 3" key="1">
    <citation type="submission" date="2017-10" db="EMBL/GenBank/DDBJ databases">
        <title>Sequencing the genomes of 1000 actinobacteria strains.</title>
        <authorList>
            <person name="Klenk H.-P."/>
        </authorList>
    </citation>
    <scope>NUCLEOTIDE SEQUENCE [LARGE SCALE GENOMIC DNA]</scope>
    <source>
        <strain evidence="2 3">DSM 18966</strain>
    </source>
</reference>
<dbReference type="EMBL" id="PDJG01000001">
    <property type="protein sequence ID" value="PFG34464.1"/>
    <property type="molecule type" value="Genomic_DNA"/>
</dbReference>
<keyword evidence="3" id="KW-1185">Reference proteome</keyword>
<dbReference type="AlphaFoldDB" id="A0A2A9E6K0"/>
<feature type="region of interest" description="Disordered" evidence="1">
    <location>
        <begin position="1"/>
        <end position="25"/>
    </location>
</feature>
<sequence>MSADLGADDQTGPVPAEGTPAASPFLMVGDDGDLCVDGVCAVPRPPAEQGPATV</sequence>
<proteinExistence type="predicted"/>
<protein>
    <submittedName>
        <fullName evidence="2">Uncharacterized protein</fullName>
    </submittedName>
</protein>
<gene>
    <name evidence="2" type="ORF">ATL42_2374</name>
</gene>
<name>A0A2A9E6K0_9MICO</name>